<dbReference type="FunFam" id="1.10.274.100:FF:000012">
    <property type="entry name" value="DNA-directed RNA polymerase subunit"/>
    <property type="match status" value="1"/>
</dbReference>
<comment type="subcellular location">
    <subcellularLocation>
        <location evidence="1">Nucleus</location>
        <location evidence="1">Nucleolus</location>
    </subcellularLocation>
</comment>
<dbReference type="Pfam" id="PF00623">
    <property type="entry name" value="RNA_pol_Rpb1_2"/>
    <property type="match status" value="1"/>
</dbReference>
<dbReference type="FunFam" id="2.40.40.20:FF:000019">
    <property type="entry name" value="DNA-directed RNA polymerase II subunit RPB1"/>
    <property type="match status" value="1"/>
</dbReference>
<dbReference type="InterPro" id="IPR038120">
    <property type="entry name" value="Rpb1_funnel_sf"/>
</dbReference>
<feature type="domain" description="RNA polymerase N-terminal" evidence="17">
    <location>
        <begin position="327"/>
        <end position="659"/>
    </location>
</feature>
<name>A0A0L7LT02_OPEBR</name>
<evidence type="ECO:0000256" key="12">
    <source>
        <dbReference type="ARBA" id="ARBA00023242"/>
    </source>
</evidence>
<dbReference type="Gene3D" id="2.40.40.20">
    <property type="match status" value="1"/>
</dbReference>
<keyword evidence="12" id="KW-0539">Nucleus</keyword>
<dbReference type="GO" id="GO:0046872">
    <property type="term" value="F:metal ion binding"/>
    <property type="evidence" value="ECO:0007669"/>
    <property type="project" value="UniProtKB-KW"/>
</dbReference>
<dbReference type="Pfam" id="PF04998">
    <property type="entry name" value="RNA_pol_Rpb1_5"/>
    <property type="match status" value="1"/>
</dbReference>
<dbReference type="InterPro" id="IPR006592">
    <property type="entry name" value="RNA_pol_N"/>
</dbReference>
<feature type="compositionally biased region" description="Acidic residues" evidence="16">
    <location>
        <begin position="1434"/>
        <end position="1461"/>
    </location>
</feature>
<accession>A0A0L7LT02</accession>
<reference evidence="18 19" key="1">
    <citation type="journal article" date="2015" name="Genome Biol. Evol.">
        <title>The genome of winter moth (Operophtera brumata) provides a genomic perspective on sexual dimorphism and phenology.</title>
        <authorList>
            <person name="Derks M.F."/>
            <person name="Smit S."/>
            <person name="Salis L."/>
            <person name="Schijlen E."/>
            <person name="Bossers A."/>
            <person name="Mateman C."/>
            <person name="Pijl A.S."/>
            <person name="de Ridder D."/>
            <person name="Groenen M.A."/>
            <person name="Visser M.E."/>
            <person name="Megens H.J."/>
        </authorList>
    </citation>
    <scope>NUCLEOTIDE SEQUENCE [LARGE SCALE GENOMIC DNA]</scope>
    <source>
        <strain evidence="18">WM2013NL</strain>
        <tissue evidence="18">Head and thorax</tissue>
    </source>
</reference>
<dbReference type="Gene3D" id="6.10.250.2940">
    <property type="match status" value="1"/>
</dbReference>
<dbReference type="InterPro" id="IPR044893">
    <property type="entry name" value="RNA_pol_Rpb1_clamp_domain"/>
</dbReference>
<dbReference type="GO" id="GO:0005736">
    <property type="term" value="C:RNA polymerase I complex"/>
    <property type="evidence" value="ECO:0007669"/>
    <property type="project" value="TreeGrafter"/>
</dbReference>
<keyword evidence="6 15" id="KW-0808">Transferase</keyword>
<evidence type="ECO:0000256" key="16">
    <source>
        <dbReference type="SAM" id="MobiDB-lite"/>
    </source>
</evidence>
<evidence type="ECO:0000256" key="8">
    <source>
        <dbReference type="ARBA" id="ARBA00022723"/>
    </source>
</evidence>
<evidence type="ECO:0000313" key="18">
    <source>
        <dbReference type="EMBL" id="KOB78509.1"/>
    </source>
</evidence>
<evidence type="ECO:0000256" key="10">
    <source>
        <dbReference type="ARBA" id="ARBA00022842"/>
    </source>
</evidence>
<keyword evidence="4 15" id="KW-0240">DNA-directed RNA polymerase</keyword>
<evidence type="ECO:0000256" key="6">
    <source>
        <dbReference type="ARBA" id="ARBA00022679"/>
    </source>
</evidence>
<dbReference type="Gene3D" id="3.30.70.2850">
    <property type="match status" value="1"/>
</dbReference>
<dbReference type="Gene3D" id="1.10.150.390">
    <property type="match status" value="1"/>
</dbReference>
<keyword evidence="11 15" id="KW-0804">Transcription</keyword>
<dbReference type="Pfam" id="PF04997">
    <property type="entry name" value="RNA_pol_Rpb1_1"/>
    <property type="match status" value="1"/>
</dbReference>
<evidence type="ECO:0000256" key="15">
    <source>
        <dbReference type="RuleBase" id="RU004279"/>
    </source>
</evidence>
<dbReference type="EC" id="2.7.7.6" evidence="15"/>
<dbReference type="SUPFAM" id="SSF64484">
    <property type="entry name" value="beta and beta-prime subunits of DNA dependent RNA-polymerase"/>
    <property type="match status" value="1"/>
</dbReference>
<dbReference type="GO" id="GO:0006351">
    <property type="term" value="P:DNA-templated transcription"/>
    <property type="evidence" value="ECO:0007669"/>
    <property type="project" value="InterPro"/>
</dbReference>
<dbReference type="FunFam" id="3.30.1490.180:FF:000003">
    <property type="entry name" value="DNA-directed RNA polymerase subunit"/>
    <property type="match status" value="1"/>
</dbReference>
<protein>
    <recommendedName>
        <fullName evidence="15">DNA-directed RNA polymerase subunit</fullName>
        <ecNumber evidence="15">2.7.7.6</ecNumber>
    </recommendedName>
</protein>
<dbReference type="Gene3D" id="1.10.357.120">
    <property type="match status" value="1"/>
</dbReference>
<dbReference type="Gene3D" id="3.30.1490.180">
    <property type="entry name" value="RNA polymerase ii"/>
    <property type="match status" value="1"/>
</dbReference>
<dbReference type="Pfam" id="PF05000">
    <property type="entry name" value="RNA_pol_Rpb1_4"/>
    <property type="match status" value="1"/>
</dbReference>
<keyword evidence="10" id="KW-0460">Magnesium</keyword>
<dbReference type="Gene3D" id="1.10.274.100">
    <property type="entry name" value="RNA polymerase Rpb1, domain 3"/>
    <property type="match status" value="1"/>
</dbReference>
<dbReference type="SMART" id="SM00663">
    <property type="entry name" value="RPOLA_N"/>
    <property type="match status" value="1"/>
</dbReference>
<evidence type="ECO:0000256" key="11">
    <source>
        <dbReference type="ARBA" id="ARBA00023163"/>
    </source>
</evidence>
<dbReference type="CDD" id="cd02735">
    <property type="entry name" value="RNAP_I_Rpa1_C"/>
    <property type="match status" value="1"/>
</dbReference>
<organism evidence="18 19">
    <name type="scientific">Operophtera brumata</name>
    <name type="common">Winter moth</name>
    <name type="synonym">Phalaena brumata</name>
    <dbReference type="NCBI Taxonomy" id="104452"/>
    <lineage>
        <taxon>Eukaryota</taxon>
        <taxon>Metazoa</taxon>
        <taxon>Ecdysozoa</taxon>
        <taxon>Arthropoda</taxon>
        <taxon>Hexapoda</taxon>
        <taxon>Insecta</taxon>
        <taxon>Pterygota</taxon>
        <taxon>Neoptera</taxon>
        <taxon>Endopterygota</taxon>
        <taxon>Lepidoptera</taxon>
        <taxon>Glossata</taxon>
        <taxon>Ditrysia</taxon>
        <taxon>Geometroidea</taxon>
        <taxon>Geometridae</taxon>
        <taxon>Larentiinae</taxon>
        <taxon>Operophtera</taxon>
    </lineage>
</organism>
<proteinExistence type="inferred from homology"/>
<dbReference type="InterPro" id="IPR000722">
    <property type="entry name" value="RNA_pol_asu"/>
</dbReference>
<dbReference type="InterPro" id="IPR007080">
    <property type="entry name" value="RNA_pol_Rpb1_1"/>
</dbReference>
<evidence type="ECO:0000256" key="13">
    <source>
        <dbReference type="ARBA" id="ARBA00048552"/>
    </source>
</evidence>
<feature type="compositionally biased region" description="Acidic residues" evidence="16">
    <location>
        <begin position="1408"/>
        <end position="1421"/>
    </location>
</feature>
<dbReference type="PANTHER" id="PTHR19376:SF11">
    <property type="entry name" value="DNA-DIRECTED RNA POLYMERASE I SUBUNIT RPA1"/>
    <property type="match status" value="1"/>
</dbReference>
<keyword evidence="5" id="KW-0597">Phosphoprotein</keyword>
<dbReference type="PANTHER" id="PTHR19376">
    <property type="entry name" value="DNA-DIRECTED RNA POLYMERASE"/>
    <property type="match status" value="1"/>
</dbReference>
<dbReference type="EMBL" id="JTDY01000162">
    <property type="protein sequence ID" value="KOB78509.1"/>
    <property type="molecule type" value="Genomic_DNA"/>
</dbReference>
<dbReference type="InterPro" id="IPR007083">
    <property type="entry name" value="RNA_pol_Rpb1_4"/>
</dbReference>
<dbReference type="InterPro" id="IPR007066">
    <property type="entry name" value="RNA_pol_Rpb1_3"/>
</dbReference>
<evidence type="ECO:0000313" key="19">
    <source>
        <dbReference type="Proteomes" id="UP000037510"/>
    </source>
</evidence>
<evidence type="ECO:0000256" key="5">
    <source>
        <dbReference type="ARBA" id="ARBA00022553"/>
    </source>
</evidence>
<evidence type="ECO:0000256" key="2">
    <source>
        <dbReference type="ARBA" id="ARBA00006460"/>
    </source>
</evidence>
<dbReference type="Gene3D" id="1.10.132.30">
    <property type="match status" value="1"/>
</dbReference>
<gene>
    <name evidence="18" type="ORF">OBRU01_02260</name>
</gene>
<dbReference type="InterPro" id="IPR015699">
    <property type="entry name" value="DNA-dir_RNA_pol1_lsu_N"/>
</dbReference>
<keyword evidence="9" id="KW-0862">Zinc</keyword>
<dbReference type="GO" id="GO:0003899">
    <property type="term" value="F:DNA-directed RNA polymerase activity"/>
    <property type="evidence" value="ECO:0007669"/>
    <property type="project" value="UniProtKB-EC"/>
</dbReference>
<dbReference type="InterPro" id="IPR047107">
    <property type="entry name" value="DNA-dir_RNA_pol1_lsu_C"/>
</dbReference>
<evidence type="ECO:0000256" key="4">
    <source>
        <dbReference type="ARBA" id="ARBA00022478"/>
    </source>
</evidence>
<dbReference type="GO" id="GO:0003677">
    <property type="term" value="F:DNA binding"/>
    <property type="evidence" value="ECO:0007669"/>
    <property type="project" value="InterPro"/>
</dbReference>
<comment type="caution">
    <text evidence="18">The sequence shown here is derived from an EMBL/GenBank/DDBJ whole genome shotgun (WGS) entry which is preliminary data.</text>
</comment>
<comment type="similarity">
    <text evidence="2 15">Belongs to the RNA polymerase beta' chain family.</text>
</comment>
<evidence type="ECO:0000256" key="3">
    <source>
        <dbReference type="ARBA" id="ARBA00011251"/>
    </source>
</evidence>
<keyword evidence="19" id="KW-1185">Reference proteome</keyword>
<evidence type="ECO:0000259" key="17">
    <source>
        <dbReference type="SMART" id="SM00663"/>
    </source>
</evidence>
<comment type="catalytic activity">
    <reaction evidence="13 15">
        <text>RNA(n) + a ribonucleoside 5'-triphosphate = RNA(n+1) + diphosphate</text>
        <dbReference type="Rhea" id="RHEA:21248"/>
        <dbReference type="Rhea" id="RHEA-COMP:14527"/>
        <dbReference type="Rhea" id="RHEA-COMP:17342"/>
        <dbReference type="ChEBI" id="CHEBI:33019"/>
        <dbReference type="ChEBI" id="CHEBI:61557"/>
        <dbReference type="ChEBI" id="CHEBI:140395"/>
        <dbReference type="EC" id="2.7.7.6"/>
    </reaction>
</comment>
<comment type="function">
    <text evidence="14">DNA-dependent RNA polymerase catalyzes the transcription of DNA into RNA using the four ribonucleoside triphosphates as substrates. Largest and catalytic core component of RNA polymerase I which synthesizes ribosomal RNA precursors. Forms the polymerase active center together with the second largest subunit. A single stranded DNA template strand of the promoter is positioned within the central active site cleft of Pol I. A bridging helix emanates from RPA1 and crosses the cleft near the catalytic site and is thought to promote translocation of Pol I by acting as a ratchet that moves the RNA-DNA hybrid through the active site by switching from straight to bent conformations at each step of nucleotide addition.</text>
</comment>
<dbReference type="InterPro" id="IPR042102">
    <property type="entry name" value="RNA_pol_Rpb1_3_sf"/>
</dbReference>
<keyword evidence="8" id="KW-0479">Metal-binding</keyword>
<keyword evidence="7 15" id="KW-0548">Nucleotidyltransferase</keyword>
<dbReference type="InterPro" id="IPR007081">
    <property type="entry name" value="RNA_pol_Rpb1_5"/>
</dbReference>
<dbReference type="CDD" id="cd01435">
    <property type="entry name" value="RNAP_I_RPA1_N"/>
    <property type="match status" value="1"/>
</dbReference>
<dbReference type="Pfam" id="PF04983">
    <property type="entry name" value="RNA_pol_Rpb1_3"/>
    <property type="match status" value="1"/>
</dbReference>
<dbReference type="Gene3D" id="4.10.860.120">
    <property type="entry name" value="RNA polymerase II, clamp domain"/>
    <property type="match status" value="1"/>
</dbReference>
<comment type="subunit">
    <text evidence="3">Component of the RNA polymerase I (Pol I) complex consisting of at least 13 subunits.</text>
</comment>
<dbReference type="STRING" id="104452.A0A0L7LT02"/>
<feature type="region of interest" description="Disordered" evidence="16">
    <location>
        <begin position="1374"/>
        <end position="1461"/>
    </location>
</feature>
<evidence type="ECO:0000256" key="7">
    <source>
        <dbReference type="ARBA" id="ARBA00022695"/>
    </source>
</evidence>
<feature type="compositionally biased region" description="Basic and acidic residues" evidence="16">
    <location>
        <begin position="1422"/>
        <end position="1433"/>
    </location>
</feature>
<sequence>MLPVFTKKKRSLSSSLAAWWEWRQGKPCSFMDQRENNKRIKNDERWDGNKMALNSTFSKMSSGLTSVDPDSIQFLMFTSEDIRKLSVAKITNPQSFDALGNPTKGGLYDSALGPLRDRNDICETCSNPMLHCPGHFGHIDLPLVVINPVFAKNVYTLFRVSCLKCFKIQMDDRLKFILTLQLQLIDAGHVTAALDLNNYVGDIENKSSKSDQLVKKFQKLLKTKDPVVETFQSKNLDKIRSKILNGYLKLINITKRCIYCTEKLIKVTTSEGKLMVNVKPEATLKSIKILMPDEIKRYCTAIAECDEEILKHCFPVLQNTTVKPVTDIFFMDVIPVLPTNVRPCNFLRGELMEHPQTGIYKTVLNAAFSARAVLHVFAAEDPDKTKENLDVRPRTAYEAVIGRYPSEKLHNIWQELQKSVNNILNCDTRNVTSLGLKQIIEKKTGLIRMHMMGKRVNFAARSVITPDPNVDIDEIGVPDVFATKLTYPVPVTEWNVDELRKMIINGPNKHPGAEKLELENGRVIRIPADSIQKRKSIAKRLLTPDELKTSGLKIVHRHLLNGDVLILNRQPSLHKPSMMAHRARILKGEKTLRLHYANCKSYNADFDGDEMNAHFPQNEIARSEAYNIMSVRKQYLVPKDGTPLSGLIQDHVISGVKMSLRGTFFTKTDYQQLVFQALSKHRGTIKLLRPAILKPVMLWSGKQVLSTVIINTIPKGKPYVSLTSKAKISSKAWQNAPPRVWKAGGTPLKENIMTEAEVVIRKGELLCGVLDKNHYGATPYGLVHCMYELYGGDSSSALLSSFSKLFTFYLQWIGFTLGVKDILVVDDANKKRDDCICLVRQAGKLAAVKASDLPVDVDNDTLKTALEENFAKDPKFRANLDRQYKNVLDSYTNTINNACLGEGLLEKFPYNNLQLMVQSGAKGSTVNTMQISCLLGQIELEGKRPPLMISGRSLPSFPPYDVSPRAGGFIDGRFMTGIQPQEFFFHCMAGREGLIDTAVKTSRSGYLQRCLIKHLESLSVAYDYTVRDTDGSVIQFAYGEDGLDVLKCQFLNSQQLPFLDTNADAVMSKDIIKKLQEGTDMKAIAKYQKSLRKWLKRNGNPLEKGRHGAFTKFTSLANKEALHTNAKDSRDPYYTELEKQWWTMEDEEKDEYVRKRCPEPIASKYSPEYKFGAINECLDGLIQSYLKKRDKSSFSEYTEKDKFMEVMSGKYLESMTDPGEPVGLLAAQSIGEPSTQMTLNTFHFAGRGDMNVTLGIPRLREILMTASANLKTPNMDIPFRDDLSNLNKKAERLRQKLNRVTVADVLEKIDVACEIVTTPNRQLKTTMRFAFLPHSQYKMQYTVKPQHIIRHMQNKFFTEMFTVIRKHTKTTSGVVFSADRGKKRGRGEHMKDGDDDEEPEKTPNVELESSDDEAPNDDDDQTETKIRKKRTEEQEYEDPESGEEDKSDDEVELNDDVEPEVNENVDDTINDVVNEDVETSKIMKSVVSKLQDATNYSFDTKNHEWCELTVLFPISFLRIDLSQALREAAKKSIIHEVKHIKRAITNKEKDILYIKTEGINILQMSKYSDLLDLNKLYSNDIHAMANTYGIEAANKVIIKEIQNVFNVYGITVDPRHLSLIADYMTYNGVFEPMSRRGMEASASPLQQMSFESSLLFLKDAVLNSKKDNLRSASSCLMLGQPCKSGTGVFSLQHFNELIK</sequence>
<evidence type="ECO:0000256" key="9">
    <source>
        <dbReference type="ARBA" id="ARBA00022833"/>
    </source>
</evidence>
<dbReference type="Proteomes" id="UP000037510">
    <property type="component" value="Unassembled WGS sequence"/>
</dbReference>
<dbReference type="InterPro" id="IPR045867">
    <property type="entry name" value="DNA-dir_RpoC_beta_prime"/>
</dbReference>
<evidence type="ECO:0000256" key="1">
    <source>
        <dbReference type="ARBA" id="ARBA00004604"/>
    </source>
</evidence>
<evidence type="ECO:0000256" key="14">
    <source>
        <dbReference type="ARBA" id="ARBA00053996"/>
    </source>
</evidence>